<dbReference type="Proteomes" id="UP000233469">
    <property type="component" value="Unassembled WGS sequence"/>
</dbReference>
<dbReference type="EMBL" id="LLXL01005363">
    <property type="protein sequence ID" value="PKK56620.1"/>
    <property type="molecule type" value="Genomic_DNA"/>
</dbReference>
<organism evidence="2 3">
    <name type="scientific">Rhizophagus irregularis</name>
    <dbReference type="NCBI Taxonomy" id="588596"/>
    <lineage>
        <taxon>Eukaryota</taxon>
        <taxon>Fungi</taxon>
        <taxon>Fungi incertae sedis</taxon>
        <taxon>Mucoromycota</taxon>
        <taxon>Glomeromycotina</taxon>
        <taxon>Glomeromycetes</taxon>
        <taxon>Glomerales</taxon>
        <taxon>Glomeraceae</taxon>
        <taxon>Rhizophagus</taxon>
    </lineage>
</organism>
<reference evidence="2 3" key="1">
    <citation type="submission" date="2016-04" db="EMBL/GenBank/DDBJ databases">
        <title>Genome analyses suggest a sexual origin of heterokaryosis in a supposedly ancient asexual fungus.</title>
        <authorList>
            <person name="Ropars J."/>
            <person name="Sedzielewska K."/>
            <person name="Noel J."/>
            <person name="Charron P."/>
            <person name="Farinelli L."/>
            <person name="Marton T."/>
            <person name="Kruger M."/>
            <person name="Pelin A."/>
            <person name="Brachmann A."/>
            <person name="Corradi N."/>
        </authorList>
    </citation>
    <scope>NUCLEOTIDE SEQUENCE [LARGE SCALE GENOMIC DNA]</scope>
    <source>
        <strain evidence="2 3">C2</strain>
    </source>
</reference>
<feature type="coiled-coil region" evidence="1">
    <location>
        <begin position="32"/>
        <end position="90"/>
    </location>
</feature>
<reference evidence="2 3" key="2">
    <citation type="submission" date="2017-10" db="EMBL/GenBank/DDBJ databases">
        <title>Extensive intraspecific genome diversity in a model arbuscular mycorrhizal fungus.</title>
        <authorList>
            <person name="Chen E.C.H."/>
            <person name="Morin E."/>
            <person name="Baudet D."/>
            <person name="Noel J."/>
            <person name="Ndikumana S."/>
            <person name="Charron P."/>
            <person name="St-Onge C."/>
            <person name="Giorgi J."/>
            <person name="Grigoriev I.V."/>
            <person name="Roux C."/>
            <person name="Martin F.M."/>
            <person name="Corradi N."/>
        </authorList>
    </citation>
    <scope>NUCLEOTIDE SEQUENCE [LARGE SCALE GENOMIC DNA]</scope>
    <source>
        <strain evidence="2 3">C2</strain>
    </source>
</reference>
<evidence type="ECO:0000313" key="3">
    <source>
        <dbReference type="Proteomes" id="UP000233469"/>
    </source>
</evidence>
<accession>A0A2N1M4W6</accession>
<evidence type="ECO:0000256" key="1">
    <source>
        <dbReference type="SAM" id="Coils"/>
    </source>
</evidence>
<name>A0A2N1M4W6_9GLOM</name>
<sequence length="127" mass="15767">MSFCRPYPRQRRTCEEHKAELEEENYYLHSELQTEVDINRQNERRINQLERDYSWYGYVDNRATTRDILIDQIKRATRQIRQKENNLRQDIIWEKRRRYDAETVRDNEIIRRQNAEGVEQMVIANLY</sequence>
<evidence type="ECO:0000313" key="2">
    <source>
        <dbReference type="EMBL" id="PKK56620.1"/>
    </source>
</evidence>
<gene>
    <name evidence="2" type="ORF">RhiirC2_799639</name>
</gene>
<comment type="caution">
    <text evidence="2">The sequence shown here is derived from an EMBL/GenBank/DDBJ whole genome shotgun (WGS) entry which is preliminary data.</text>
</comment>
<proteinExistence type="predicted"/>
<protein>
    <submittedName>
        <fullName evidence="2">Uncharacterized protein</fullName>
    </submittedName>
</protein>
<dbReference type="AlphaFoldDB" id="A0A2N1M4W6"/>
<keyword evidence="1" id="KW-0175">Coiled coil</keyword>